<dbReference type="InterPro" id="IPR009081">
    <property type="entry name" value="PP-bd_ACP"/>
</dbReference>
<feature type="domain" description="Carrier" evidence="5">
    <location>
        <begin position="110"/>
        <end position="185"/>
    </location>
</feature>
<dbReference type="SMART" id="SM00823">
    <property type="entry name" value="PKS_PP"/>
    <property type="match status" value="1"/>
</dbReference>
<dbReference type="Proteomes" id="UP000664109">
    <property type="component" value="Unassembled WGS sequence"/>
</dbReference>
<accession>A0ABS2UZJ3</accession>
<dbReference type="SUPFAM" id="SSF47336">
    <property type="entry name" value="ACP-like"/>
    <property type="match status" value="1"/>
</dbReference>
<organism evidence="6 7">
    <name type="scientific">Streptomyces zhihengii</name>
    <dbReference type="NCBI Taxonomy" id="1818004"/>
    <lineage>
        <taxon>Bacteria</taxon>
        <taxon>Bacillati</taxon>
        <taxon>Actinomycetota</taxon>
        <taxon>Actinomycetes</taxon>
        <taxon>Kitasatosporales</taxon>
        <taxon>Streptomycetaceae</taxon>
        <taxon>Streptomyces</taxon>
    </lineage>
</organism>
<dbReference type="SMART" id="SM01294">
    <property type="entry name" value="PKS_PP_betabranch"/>
    <property type="match status" value="1"/>
</dbReference>
<dbReference type="Gene3D" id="3.40.50.720">
    <property type="entry name" value="NAD(P)-binding Rossmann-like Domain"/>
    <property type="match status" value="1"/>
</dbReference>
<sequence>MAWGPWAEASGMTAGLTEADVRRVRRLGLTPLSTEDGMTLFDAACGAATAVTVPMVLDTGSLRTRPEAVPPLLRDLAGAGRPAPSPVAAGDDGAGLRRRLADLGDDERHEVVLDLVRTQLAAVLGHSGPEAIRPERGFLDVGVDSLTGVELRNRLAALTGLRLPATLVFDYSTPLAVARHLRGELTPEPVAASARALEELGRLEDVLAAVDADDADRATVGGRLRELLARWNDAGQQADDSVSLETATAEELFQILDESH</sequence>
<dbReference type="PANTHER" id="PTHR43775:SF51">
    <property type="entry name" value="INACTIVE PHENOLPHTHIOCEROL SYNTHESIS POLYKETIDE SYNTHASE TYPE I PKS1-RELATED"/>
    <property type="match status" value="1"/>
</dbReference>
<protein>
    <recommendedName>
        <fullName evidence="5">Carrier domain-containing protein</fullName>
    </recommendedName>
</protein>
<evidence type="ECO:0000256" key="4">
    <source>
        <dbReference type="ARBA" id="ARBA00023268"/>
    </source>
</evidence>
<evidence type="ECO:0000256" key="2">
    <source>
        <dbReference type="ARBA" id="ARBA00022553"/>
    </source>
</evidence>
<evidence type="ECO:0000313" key="7">
    <source>
        <dbReference type="Proteomes" id="UP000664109"/>
    </source>
</evidence>
<keyword evidence="7" id="KW-1185">Reference proteome</keyword>
<dbReference type="InterPro" id="IPR050091">
    <property type="entry name" value="PKS_NRPS_Biosynth_Enz"/>
</dbReference>
<dbReference type="PANTHER" id="PTHR43775">
    <property type="entry name" value="FATTY ACID SYNTHASE"/>
    <property type="match status" value="1"/>
</dbReference>
<keyword evidence="2" id="KW-0597">Phosphoprotein</keyword>
<gene>
    <name evidence="6" type="ORF">JE024_30495</name>
</gene>
<name>A0ABS2UZJ3_9ACTN</name>
<dbReference type="EMBL" id="JAFEJA010000002">
    <property type="protein sequence ID" value="MBM9622987.1"/>
    <property type="molecule type" value="Genomic_DNA"/>
</dbReference>
<dbReference type="InterPro" id="IPR020806">
    <property type="entry name" value="PKS_PP-bd"/>
</dbReference>
<dbReference type="PROSITE" id="PS00012">
    <property type="entry name" value="PHOSPHOPANTETHEINE"/>
    <property type="match status" value="1"/>
</dbReference>
<keyword evidence="3" id="KW-0808">Transferase</keyword>
<keyword evidence="4" id="KW-0511">Multifunctional enzyme</keyword>
<dbReference type="Pfam" id="PF00550">
    <property type="entry name" value="PP-binding"/>
    <property type="match status" value="1"/>
</dbReference>
<proteinExistence type="predicted"/>
<evidence type="ECO:0000256" key="1">
    <source>
        <dbReference type="ARBA" id="ARBA00022450"/>
    </source>
</evidence>
<dbReference type="InterPro" id="IPR006162">
    <property type="entry name" value="Ppantetheine_attach_site"/>
</dbReference>
<dbReference type="InterPro" id="IPR036736">
    <property type="entry name" value="ACP-like_sf"/>
</dbReference>
<evidence type="ECO:0000313" key="6">
    <source>
        <dbReference type="EMBL" id="MBM9622987.1"/>
    </source>
</evidence>
<reference evidence="6 7" key="1">
    <citation type="journal article" date="2016" name="Arch. Microbiol.">
        <title>Streptomyces zhihengii sp. nov., isolated from rhizospheric soil of Psammosilene tunicoides.</title>
        <authorList>
            <person name="Huang M.J."/>
            <person name="Fei J.J."/>
            <person name="Salam N."/>
            <person name="Kim C.J."/>
            <person name="Hozzein W.N."/>
            <person name="Xiao M."/>
            <person name="Huang H.Q."/>
            <person name="Li W.J."/>
        </authorList>
    </citation>
    <scope>NUCLEOTIDE SEQUENCE [LARGE SCALE GENOMIC DNA]</scope>
    <source>
        <strain evidence="6 7">YIM T102</strain>
    </source>
</reference>
<dbReference type="PROSITE" id="PS50075">
    <property type="entry name" value="CARRIER"/>
    <property type="match status" value="1"/>
</dbReference>
<dbReference type="Gene3D" id="1.10.1200.10">
    <property type="entry name" value="ACP-like"/>
    <property type="match status" value="1"/>
</dbReference>
<keyword evidence="1" id="KW-0596">Phosphopantetheine</keyword>
<evidence type="ECO:0000259" key="5">
    <source>
        <dbReference type="PROSITE" id="PS50075"/>
    </source>
</evidence>
<comment type="caution">
    <text evidence="6">The sequence shown here is derived from an EMBL/GenBank/DDBJ whole genome shotgun (WGS) entry which is preliminary data.</text>
</comment>
<evidence type="ECO:0000256" key="3">
    <source>
        <dbReference type="ARBA" id="ARBA00022679"/>
    </source>
</evidence>